<reference evidence="3 4" key="1">
    <citation type="journal article" date="2022" name="Gigascience">
        <title>A chromosome-level genome assembly and annotation of the desert horned lizard, Phrynosoma platyrhinos, provides insight into chromosomal rearrangements among reptiles.</title>
        <authorList>
            <person name="Koochekian N."/>
            <person name="Ascanio A."/>
            <person name="Farleigh K."/>
            <person name="Card D.C."/>
            <person name="Schield D.R."/>
            <person name="Castoe T.A."/>
            <person name="Jezkova T."/>
        </authorList>
    </citation>
    <scope>NUCLEOTIDE SEQUENCE [LARGE SCALE GENOMIC DNA]</scope>
    <source>
        <strain evidence="3">NK-2021</strain>
    </source>
</reference>
<name>A0ABQ7TLP9_PHRPL</name>
<evidence type="ECO:0000256" key="1">
    <source>
        <dbReference type="RuleBase" id="RU366054"/>
    </source>
</evidence>
<proteinExistence type="inferred from homology"/>
<dbReference type="PANTHER" id="PTHR13806:SF46">
    <property type="entry name" value="FLOTILLIN-1-RELATED"/>
    <property type="match status" value="1"/>
</dbReference>
<comment type="caution">
    <text evidence="3">The sequence shown here is derived from an EMBL/GenBank/DDBJ whole genome shotgun (WGS) entry which is preliminary data.</text>
</comment>
<dbReference type="PANTHER" id="PTHR13806">
    <property type="entry name" value="FLOTILLIN-RELATED"/>
    <property type="match status" value="1"/>
</dbReference>
<comment type="subunit">
    <text evidence="1">Heterooligomeric complex.</text>
</comment>
<dbReference type="InterPro" id="IPR027705">
    <property type="entry name" value="Flotillin_fam"/>
</dbReference>
<gene>
    <name evidence="3" type="ORF">JD844_013463</name>
</gene>
<comment type="subcellular location">
    <subcellularLocation>
        <location evidence="1">Membrane</location>
    </subcellularLocation>
    <subcellularLocation>
        <location evidence="1">Endosome</location>
    </subcellularLocation>
</comment>
<keyword evidence="1" id="KW-0472">Membrane</keyword>
<protein>
    <recommendedName>
        <fullName evidence="1">Flotillin</fullName>
    </recommendedName>
</protein>
<comment type="similarity">
    <text evidence="1">Belongs to the band 7/mec-2 family. Flotillin subfamily.</text>
</comment>
<feature type="domain" description="Flotillin C-terminal" evidence="2">
    <location>
        <begin position="39"/>
        <end position="140"/>
    </location>
</feature>
<dbReference type="EMBL" id="JAIPUX010000439">
    <property type="protein sequence ID" value="KAH0630439.1"/>
    <property type="molecule type" value="Genomic_DNA"/>
</dbReference>
<accession>A0ABQ7TLP9</accession>
<evidence type="ECO:0000259" key="2">
    <source>
        <dbReference type="Pfam" id="PF15975"/>
    </source>
</evidence>
<dbReference type="Proteomes" id="UP000826234">
    <property type="component" value="Unassembled WGS sequence"/>
</dbReference>
<dbReference type="Pfam" id="PF15975">
    <property type="entry name" value="Flot"/>
    <property type="match status" value="1"/>
</dbReference>
<dbReference type="InterPro" id="IPR031905">
    <property type="entry name" value="Flotillin_C"/>
</dbReference>
<evidence type="ECO:0000313" key="4">
    <source>
        <dbReference type="Proteomes" id="UP000826234"/>
    </source>
</evidence>
<evidence type="ECO:0000313" key="3">
    <source>
        <dbReference type="EMBL" id="KAH0630439.1"/>
    </source>
</evidence>
<sequence length="199" mass="22002">MIRKERELEAKVKKPAEAERYRLEKLAEAERTQLIMQAEAEAEAVRVKGEAEAYAIEAKARADAEQMAKKAEAFKQYQEVAMVDMLLEKLPEMAEEITKPMTSVNKITMVSSGTGDVGAAKITGEVLEIMNKMPDTVEKLTGISISQSDLRLAKLHCDAHASSTHMSQTDLQPLLATPVKRAWSDCTKDLDSIPVKSLL</sequence>
<keyword evidence="4" id="KW-1185">Reference proteome</keyword>
<organism evidence="3 4">
    <name type="scientific">Phrynosoma platyrhinos</name>
    <name type="common">Desert horned lizard</name>
    <dbReference type="NCBI Taxonomy" id="52577"/>
    <lineage>
        <taxon>Eukaryota</taxon>
        <taxon>Metazoa</taxon>
        <taxon>Chordata</taxon>
        <taxon>Craniata</taxon>
        <taxon>Vertebrata</taxon>
        <taxon>Euteleostomi</taxon>
        <taxon>Lepidosauria</taxon>
        <taxon>Squamata</taxon>
        <taxon>Bifurcata</taxon>
        <taxon>Unidentata</taxon>
        <taxon>Episquamata</taxon>
        <taxon>Toxicofera</taxon>
        <taxon>Iguania</taxon>
        <taxon>Phrynosomatidae</taxon>
        <taxon>Phrynosomatinae</taxon>
        <taxon>Phrynosoma</taxon>
    </lineage>
</organism>